<dbReference type="Proteomes" id="UP000297839">
    <property type="component" value="Unassembled WGS sequence"/>
</dbReference>
<keyword evidence="2" id="KW-1185">Reference proteome</keyword>
<accession>A0A4Z0CBZ5</accession>
<name>A0A4Z0CBZ5_9BURK</name>
<evidence type="ECO:0000313" key="1">
    <source>
        <dbReference type="EMBL" id="TFZ08544.1"/>
    </source>
</evidence>
<organism evidence="1 2">
    <name type="scientific">Ramlibacter humi</name>
    <dbReference type="NCBI Taxonomy" id="2530451"/>
    <lineage>
        <taxon>Bacteria</taxon>
        <taxon>Pseudomonadati</taxon>
        <taxon>Pseudomonadota</taxon>
        <taxon>Betaproteobacteria</taxon>
        <taxon>Burkholderiales</taxon>
        <taxon>Comamonadaceae</taxon>
        <taxon>Ramlibacter</taxon>
    </lineage>
</organism>
<gene>
    <name evidence="1" type="ORF">EZ216_05145</name>
</gene>
<evidence type="ECO:0000313" key="2">
    <source>
        <dbReference type="Proteomes" id="UP000297839"/>
    </source>
</evidence>
<comment type="caution">
    <text evidence="1">The sequence shown here is derived from an EMBL/GenBank/DDBJ whole genome shotgun (WGS) entry which is preliminary data.</text>
</comment>
<dbReference type="EMBL" id="SMLK01000001">
    <property type="protein sequence ID" value="TFZ08544.1"/>
    <property type="molecule type" value="Genomic_DNA"/>
</dbReference>
<dbReference type="AlphaFoldDB" id="A0A4Z0CBZ5"/>
<dbReference type="RefSeq" id="WP_135248482.1">
    <property type="nucleotide sequence ID" value="NZ_SMLK01000001.1"/>
</dbReference>
<protein>
    <submittedName>
        <fullName evidence="1">Uncharacterized protein</fullName>
    </submittedName>
</protein>
<dbReference type="OrthoDB" id="7064156at2"/>
<proteinExistence type="predicted"/>
<sequence length="134" mass="14618">MKDFELSRDMLNMRGQFYPTGHIVAMFPGEAAARAAARALVDGGVEDGDISLITPEAMMRDIVRTVGTADVPLPSAGTESDTVRRFSELAAQGHWALLIHAPDSADSDRVMAALKDHRPSHAQRYRMLVIEDLA</sequence>
<reference evidence="1 2" key="1">
    <citation type="submission" date="2019-03" db="EMBL/GenBank/DDBJ databases">
        <title>Ramlibacter sp. 18x22-1, whole genome shotgun sequence.</title>
        <authorList>
            <person name="Zhang X."/>
            <person name="Feng G."/>
            <person name="Zhu H."/>
        </authorList>
    </citation>
    <scope>NUCLEOTIDE SEQUENCE [LARGE SCALE GENOMIC DNA]</scope>
    <source>
        <strain evidence="1 2">18x22-1</strain>
    </source>
</reference>